<dbReference type="EMBL" id="JPMI01000010">
    <property type="protein sequence ID" value="KFA94502.1"/>
    <property type="molecule type" value="Genomic_DNA"/>
</dbReference>
<proteinExistence type="predicted"/>
<comment type="caution">
    <text evidence="1">The sequence shown here is derived from an EMBL/GenBank/DDBJ whole genome shotgun (WGS) entry which is preliminary data.</text>
</comment>
<reference evidence="1 2" key="1">
    <citation type="submission" date="2014-07" db="EMBL/GenBank/DDBJ databases">
        <title>Draft Genome Sequence of Gephyronic Acid Producer, Cystobacter violaceus Strain Cb vi76.</title>
        <authorList>
            <person name="Stevens D.C."/>
            <person name="Young J."/>
            <person name="Carmichael R."/>
            <person name="Tan J."/>
            <person name="Taylor R.E."/>
        </authorList>
    </citation>
    <scope>NUCLEOTIDE SEQUENCE [LARGE SCALE GENOMIC DNA]</scope>
    <source>
        <strain evidence="1 2">Cb vi76</strain>
    </source>
</reference>
<dbReference type="AlphaFoldDB" id="A0A084T1B7"/>
<accession>A0A084T1B7</accession>
<name>A0A084T1B7_9BACT</name>
<evidence type="ECO:0000313" key="1">
    <source>
        <dbReference type="EMBL" id="KFA94502.1"/>
    </source>
</evidence>
<gene>
    <name evidence="1" type="ORF">Q664_02410</name>
</gene>
<sequence>MLPAVALAQRDTSREALARVEETLTLRLEEGGITLKDVTPAMVVSVSPAFEESRAWFPAAALQTLVRVFGSAALRSCEACMASRLYVEEGRLEQFTTALGSAEIIRLDENARGKAPPARVAIWLDETPEGVSLRIIDLHNSRIVFVQNFDPGLTEMARTRRNFTLTEELERRARGDSLTHTFLDVTMYPGQHVSLDWTEQWGDTNANLAGLSVSIYDPLVGVGGSYYRVIPNAMNLMVGGKILLSVPTAIASGISGTPTQVLDPLLTGVFVLRVPIASSNYGVTFTASTNGRIGIGISLLNITALPFLP</sequence>
<protein>
    <submittedName>
        <fullName evidence="1">Uncharacterized protein</fullName>
    </submittedName>
</protein>
<organism evidence="1 2">
    <name type="scientific">Archangium violaceum Cb vi76</name>
    <dbReference type="NCBI Taxonomy" id="1406225"/>
    <lineage>
        <taxon>Bacteria</taxon>
        <taxon>Pseudomonadati</taxon>
        <taxon>Myxococcota</taxon>
        <taxon>Myxococcia</taxon>
        <taxon>Myxococcales</taxon>
        <taxon>Cystobacterineae</taxon>
        <taxon>Archangiaceae</taxon>
        <taxon>Archangium</taxon>
    </lineage>
</organism>
<dbReference type="Proteomes" id="UP000028547">
    <property type="component" value="Unassembled WGS sequence"/>
</dbReference>
<evidence type="ECO:0000313" key="2">
    <source>
        <dbReference type="Proteomes" id="UP000028547"/>
    </source>
</evidence>